<dbReference type="PANTHER" id="PTHR30383:SF5">
    <property type="entry name" value="SGNH HYDROLASE-TYPE ESTERASE DOMAIN-CONTAINING PROTEIN"/>
    <property type="match status" value="1"/>
</dbReference>
<dbReference type="PANTHER" id="PTHR30383">
    <property type="entry name" value="THIOESTERASE 1/PROTEASE 1/LYSOPHOSPHOLIPASE L1"/>
    <property type="match status" value="1"/>
</dbReference>
<dbReference type="Pfam" id="PF13472">
    <property type="entry name" value="Lipase_GDSL_2"/>
    <property type="match status" value="1"/>
</dbReference>
<protein>
    <submittedName>
        <fullName evidence="2">GDSL-like protein</fullName>
    </submittedName>
</protein>
<comment type="caution">
    <text evidence="2">The sequence shown here is derived from an EMBL/GenBank/DDBJ whole genome shotgun (WGS) entry which is preliminary data.</text>
</comment>
<reference evidence="3" key="1">
    <citation type="submission" date="2016-01" db="EMBL/GenBank/DDBJ databases">
        <authorList>
            <person name="Mitreva M."/>
            <person name="Pepin K.H."/>
            <person name="Mihindukulasuriya K.A."/>
            <person name="Fulton R."/>
            <person name="Fronick C."/>
            <person name="O'Laughlin M."/>
            <person name="Miner T."/>
            <person name="Herter B."/>
            <person name="Rosa B.A."/>
            <person name="Cordes M."/>
            <person name="Tomlinson C."/>
            <person name="Wollam A."/>
            <person name="Palsikar V.B."/>
            <person name="Mardis E.R."/>
            <person name="Wilson R.K."/>
        </authorList>
    </citation>
    <scope>NUCLEOTIDE SEQUENCE [LARGE SCALE GENOMIC DNA]</scope>
    <source>
        <strain evidence="3">GED7749B</strain>
    </source>
</reference>
<dbReference type="Proteomes" id="UP000070376">
    <property type="component" value="Unassembled WGS sequence"/>
</dbReference>
<organism evidence="2 3">
    <name type="scientific">Heyndrickxia coagulans</name>
    <name type="common">Weizmannia coagulans</name>
    <dbReference type="NCBI Taxonomy" id="1398"/>
    <lineage>
        <taxon>Bacteria</taxon>
        <taxon>Bacillati</taxon>
        <taxon>Bacillota</taxon>
        <taxon>Bacilli</taxon>
        <taxon>Bacillales</taxon>
        <taxon>Bacillaceae</taxon>
        <taxon>Heyndrickxia</taxon>
    </lineage>
</organism>
<dbReference type="AlphaFoldDB" id="A0A133L3E0"/>
<gene>
    <name evidence="2" type="ORF">HMPREF3213_00176</name>
</gene>
<evidence type="ECO:0000259" key="1">
    <source>
        <dbReference type="Pfam" id="PF13472"/>
    </source>
</evidence>
<dbReference type="GO" id="GO:0004622">
    <property type="term" value="F:phosphatidylcholine lysophospholipase activity"/>
    <property type="evidence" value="ECO:0007669"/>
    <property type="project" value="TreeGrafter"/>
</dbReference>
<dbReference type="EMBL" id="LRPN01000006">
    <property type="protein sequence ID" value="KWZ86115.1"/>
    <property type="molecule type" value="Genomic_DNA"/>
</dbReference>
<feature type="domain" description="SGNH hydrolase-type esterase" evidence="1">
    <location>
        <begin position="34"/>
        <end position="240"/>
    </location>
</feature>
<evidence type="ECO:0000313" key="2">
    <source>
        <dbReference type="EMBL" id="KWZ86115.1"/>
    </source>
</evidence>
<proteinExistence type="predicted"/>
<dbReference type="InterPro" id="IPR036514">
    <property type="entry name" value="SGNH_hydro_sf"/>
</dbReference>
<dbReference type="SUPFAM" id="SSF52266">
    <property type="entry name" value="SGNH hydrolase"/>
    <property type="match status" value="1"/>
</dbReference>
<evidence type="ECO:0000313" key="3">
    <source>
        <dbReference type="Proteomes" id="UP000070376"/>
    </source>
</evidence>
<dbReference type="InterPro" id="IPR051532">
    <property type="entry name" value="Ester_Hydrolysis_Enzymes"/>
</dbReference>
<dbReference type="PATRIC" id="fig|1398.22.peg.178"/>
<dbReference type="Gene3D" id="3.40.50.1110">
    <property type="entry name" value="SGNH hydrolase"/>
    <property type="match status" value="1"/>
</dbReference>
<accession>A0A133L3E0</accession>
<name>A0A133L3E0_HEYCO</name>
<dbReference type="InterPro" id="IPR013830">
    <property type="entry name" value="SGNH_hydro"/>
</dbReference>
<sequence>MSNKPGKFTIKYVYHSDFLHDYAFKGGPQMKIVCFGDSITRGVTCIKGRLRILKDNYPTVLQQYFGDSSTEIVNKGVFNDNSDLLVRRLDKDVIGEHPHAVLICIGGNDCNFKWNEVAEKPDDTHVPVVPLERYANNIRHLVKTVKEQGITPILLTLPPLDPKRYYQSISARFGKSIGHWIGLSGGIEHWHGQYNRCLKKLINQLNVPAIDVRTAIKKAGDLKDLISDDGIHLTAEGYKVMAKTIYTDLTAQFAGQKAGSGI</sequence>